<keyword evidence="4" id="KW-0949">S-adenosyl-L-methionine</keyword>
<dbReference type="Proteomes" id="UP000195514">
    <property type="component" value="Chromosome I"/>
</dbReference>
<dbReference type="GO" id="GO:0016829">
    <property type="term" value="F:lyase activity"/>
    <property type="evidence" value="ECO:0007669"/>
    <property type="project" value="UniProtKB-KW"/>
</dbReference>
<dbReference type="Gene3D" id="3.30.70.20">
    <property type="match status" value="1"/>
</dbReference>
<keyword evidence="8" id="KW-0411">Iron-sulfur</keyword>
<comment type="cofactor">
    <cofactor evidence="1">
        <name>[4Fe-4S] cluster</name>
        <dbReference type="ChEBI" id="CHEBI:49883"/>
    </cofactor>
</comment>
<evidence type="ECO:0000313" key="12">
    <source>
        <dbReference type="EMBL" id="SMX53398.1"/>
    </source>
</evidence>
<evidence type="ECO:0000256" key="6">
    <source>
        <dbReference type="ARBA" id="ARBA00023002"/>
    </source>
</evidence>
<accession>A0A1Y6K3F5</accession>
<organism evidence="12 13">
    <name type="scientific">Candidatus Brevifilum fermentans</name>
    <dbReference type="NCBI Taxonomy" id="1986204"/>
    <lineage>
        <taxon>Bacteria</taxon>
        <taxon>Bacillati</taxon>
        <taxon>Chloroflexota</taxon>
        <taxon>Anaerolineae</taxon>
        <taxon>Anaerolineales</taxon>
        <taxon>Anaerolineaceae</taxon>
        <taxon>Candidatus Brevifilum</taxon>
    </lineage>
</organism>
<dbReference type="InterPro" id="IPR058240">
    <property type="entry name" value="rSAM_sf"/>
</dbReference>
<protein>
    <submittedName>
        <fullName evidence="12">Pyruvate formate lyase activating enzyme</fullName>
        <ecNumber evidence="12">1.97.1.4</ecNumber>
    </submittedName>
</protein>
<keyword evidence="13" id="KW-1185">Reference proteome</keyword>
<evidence type="ECO:0000256" key="2">
    <source>
        <dbReference type="ARBA" id="ARBA00009777"/>
    </source>
</evidence>
<dbReference type="SUPFAM" id="SSF54862">
    <property type="entry name" value="4Fe-4S ferredoxins"/>
    <property type="match status" value="1"/>
</dbReference>
<evidence type="ECO:0000256" key="1">
    <source>
        <dbReference type="ARBA" id="ARBA00001966"/>
    </source>
</evidence>
<comment type="catalytic activity">
    <reaction evidence="9">
        <text>glycyl-[protein] + reduced [flavodoxin] + S-adenosyl-L-methionine = glycin-2-yl radical-[protein] + semiquinone [flavodoxin] + 5'-deoxyadenosine + L-methionine + H(+)</text>
        <dbReference type="Rhea" id="RHEA:61976"/>
        <dbReference type="Rhea" id="RHEA-COMP:10622"/>
        <dbReference type="Rhea" id="RHEA-COMP:14480"/>
        <dbReference type="Rhea" id="RHEA-COMP:15993"/>
        <dbReference type="Rhea" id="RHEA-COMP:15994"/>
        <dbReference type="ChEBI" id="CHEBI:15378"/>
        <dbReference type="ChEBI" id="CHEBI:17319"/>
        <dbReference type="ChEBI" id="CHEBI:29947"/>
        <dbReference type="ChEBI" id="CHEBI:32722"/>
        <dbReference type="ChEBI" id="CHEBI:57618"/>
        <dbReference type="ChEBI" id="CHEBI:57844"/>
        <dbReference type="ChEBI" id="CHEBI:59789"/>
        <dbReference type="ChEBI" id="CHEBI:140311"/>
    </reaction>
</comment>
<dbReference type="SFLD" id="SFLDG01066">
    <property type="entry name" value="organic_radical-activating_enz"/>
    <property type="match status" value="1"/>
</dbReference>
<evidence type="ECO:0000259" key="10">
    <source>
        <dbReference type="PROSITE" id="PS51379"/>
    </source>
</evidence>
<dbReference type="InterPro" id="IPR013785">
    <property type="entry name" value="Aldolase_TIM"/>
</dbReference>
<dbReference type="InterPro" id="IPR034457">
    <property type="entry name" value="Organic_radical-activating"/>
</dbReference>
<keyword evidence="6 12" id="KW-0560">Oxidoreductase</keyword>
<dbReference type="PROSITE" id="PS51379">
    <property type="entry name" value="4FE4S_FER_2"/>
    <property type="match status" value="2"/>
</dbReference>
<dbReference type="PANTHER" id="PTHR30352:SF4">
    <property type="entry name" value="PYRUVATE FORMATE-LYASE 2-ACTIVATING ENZYME"/>
    <property type="match status" value="1"/>
</dbReference>
<reference evidence="13" key="1">
    <citation type="submission" date="2017-05" db="EMBL/GenBank/DDBJ databases">
        <authorList>
            <person name="Kirkegaard R."/>
            <person name="Mcilroy J S."/>
        </authorList>
    </citation>
    <scope>NUCLEOTIDE SEQUENCE [LARGE SCALE GENOMIC DNA]</scope>
</reference>
<evidence type="ECO:0000256" key="3">
    <source>
        <dbReference type="ARBA" id="ARBA00022485"/>
    </source>
</evidence>
<evidence type="ECO:0000256" key="9">
    <source>
        <dbReference type="ARBA" id="ARBA00047365"/>
    </source>
</evidence>
<dbReference type="InterPro" id="IPR040074">
    <property type="entry name" value="BssD/PflA/YjjW"/>
</dbReference>
<dbReference type="Gene3D" id="3.20.20.70">
    <property type="entry name" value="Aldolase class I"/>
    <property type="match status" value="1"/>
</dbReference>
<feature type="domain" description="4Fe-4S ferredoxin-type" evidence="10">
    <location>
        <begin position="88"/>
        <end position="117"/>
    </location>
</feature>
<dbReference type="SUPFAM" id="SSF102114">
    <property type="entry name" value="Radical SAM enzymes"/>
    <property type="match status" value="1"/>
</dbReference>
<dbReference type="AlphaFoldDB" id="A0A1Y6K3F5"/>
<name>A0A1Y6K3F5_9CHLR</name>
<feature type="domain" description="Radical SAM core" evidence="11">
    <location>
        <begin position="27"/>
        <end position="317"/>
    </location>
</feature>
<keyword evidence="3" id="KW-0004">4Fe-4S</keyword>
<dbReference type="GO" id="GO:0051539">
    <property type="term" value="F:4 iron, 4 sulfur cluster binding"/>
    <property type="evidence" value="ECO:0007669"/>
    <property type="project" value="UniProtKB-KW"/>
</dbReference>
<keyword evidence="7" id="KW-0408">Iron</keyword>
<sequence>MSQFIPRRDPDEPNTALILHLQRLSTEDGPGIRTTIFFKGCPLSCLWCHNPESIATYTQVHWIETRCIGCSICLEVCPNGALDRSPQGMIRVDREKCQGCGVCTENCPSTALEMLGEQVTLEDLVVELLKDRAYFEASGGGVTASGGEPTLQAGFVSRLFARLQAEGIHTALDTCGACSPRALEAILPHTDLVLYDLKLMDSEAHRRYTGLGNEVILTNLTHITNRIRSENLKTRLWIRTPLIPDITTNEENLAAIAHYLDQNLNELVDRWELCAFNNLCRDKYRRLDIPWYFEATPLMPQSALDCCEKAAKDSAFDPERVFVTGAASST</sequence>
<keyword evidence="12" id="KW-0456">Lyase</keyword>
<dbReference type="PROSITE" id="PS01087">
    <property type="entry name" value="RADICAL_ACTIVATING"/>
    <property type="match status" value="1"/>
</dbReference>
<evidence type="ECO:0000313" key="13">
    <source>
        <dbReference type="Proteomes" id="UP000195514"/>
    </source>
</evidence>
<gene>
    <name evidence="12" type="primary">pflE</name>
    <name evidence="12" type="ORF">CFX1CAM_0332</name>
</gene>
<dbReference type="RefSeq" id="WP_162287642.1">
    <property type="nucleotide sequence ID" value="NZ_LT859958.1"/>
</dbReference>
<evidence type="ECO:0000256" key="4">
    <source>
        <dbReference type="ARBA" id="ARBA00022691"/>
    </source>
</evidence>
<dbReference type="SFLD" id="SFLDS00029">
    <property type="entry name" value="Radical_SAM"/>
    <property type="match status" value="1"/>
</dbReference>
<dbReference type="NCBIfam" id="TIGR02494">
    <property type="entry name" value="PFLE_PFLC"/>
    <property type="match status" value="1"/>
</dbReference>
<proteinExistence type="inferred from homology"/>
<dbReference type="Pfam" id="PF04055">
    <property type="entry name" value="Radical_SAM"/>
    <property type="match status" value="1"/>
</dbReference>
<dbReference type="SFLD" id="SFLDG01118">
    <property type="entry name" value="activating_enzymes__group_2"/>
    <property type="match status" value="1"/>
</dbReference>
<dbReference type="KEGG" id="abat:CFX1CAM_0332"/>
<dbReference type="InterPro" id="IPR012839">
    <property type="entry name" value="Organic_radical_activase"/>
</dbReference>
<dbReference type="InterPro" id="IPR007197">
    <property type="entry name" value="rSAM"/>
</dbReference>
<dbReference type="Pfam" id="PF12838">
    <property type="entry name" value="Fer4_7"/>
    <property type="match status" value="1"/>
</dbReference>
<keyword evidence="12" id="KW-0670">Pyruvate</keyword>
<evidence type="ECO:0000256" key="7">
    <source>
        <dbReference type="ARBA" id="ARBA00023004"/>
    </source>
</evidence>
<dbReference type="EC" id="1.97.1.4" evidence="12"/>
<keyword evidence="5" id="KW-0479">Metal-binding</keyword>
<evidence type="ECO:0000256" key="8">
    <source>
        <dbReference type="ARBA" id="ARBA00023014"/>
    </source>
</evidence>
<dbReference type="PIRSF" id="PIRSF000371">
    <property type="entry name" value="PFL_act_enz"/>
    <property type="match status" value="1"/>
</dbReference>
<dbReference type="GO" id="GO:0043365">
    <property type="term" value="F:[formate-C-acetyltransferase]-activating enzyme activity"/>
    <property type="evidence" value="ECO:0007669"/>
    <property type="project" value="UniProtKB-EC"/>
</dbReference>
<dbReference type="EMBL" id="LT859958">
    <property type="protein sequence ID" value="SMX53398.1"/>
    <property type="molecule type" value="Genomic_DNA"/>
</dbReference>
<dbReference type="GO" id="GO:0046872">
    <property type="term" value="F:metal ion binding"/>
    <property type="evidence" value="ECO:0007669"/>
    <property type="project" value="UniProtKB-KW"/>
</dbReference>
<evidence type="ECO:0000256" key="5">
    <source>
        <dbReference type="ARBA" id="ARBA00022723"/>
    </source>
</evidence>
<dbReference type="InterPro" id="IPR017896">
    <property type="entry name" value="4Fe4S_Fe-S-bd"/>
</dbReference>
<feature type="domain" description="4Fe-4S ferredoxin-type" evidence="10">
    <location>
        <begin position="58"/>
        <end position="87"/>
    </location>
</feature>
<dbReference type="InterPro" id="IPR017900">
    <property type="entry name" value="4Fe4S_Fe_S_CS"/>
</dbReference>
<evidence type="ECO:0000259" key="11">
    <source>
        <dbReference type="PROSITE" id="PS51918"/>
    </source>
</evidence>
<comment type="similarity">
    <text evidence="2">Belongs to the organic radical-activating enzymes family.</text>
</comment>
<dbReference type="PROSITE" id="PS51918">
    <property type="entry name" value="RADICAL_SAM"/>
    <property type="match status" value="1"/>
</dbReference>
<dbReference type="PROSITE" id="PS00198">
    <property type="entry name" value="4FE4S_FER_1"/>
    <property type="match status" value="2"/>
</dbReference>
<dbReference type="InterPro" id="IPR001989">
    <property type="entry name" value="Radical_activat_CS"/>
</dbReference>
<dbReference type="PANTHER" id="PTHR30352">
    <property type="entry name" value="PYRUVATE FORMATE-LYASE-ACTIVATING ENZYME"/>
    <property type="match status" value="1"/>
</dbReference>